<protein>
    <recommendedName>
        <fullName evidence="1">Reverse transcriptase zinc-binding domain-containing protein</fullName>
    </recommendedName>
</protein>
<evidence type="ECO:0000259" key="1">
    <source>
        <dbReference type="Pfam" id="PF13966"/>
    </source>
</evidence>
<proteinExistence type="predicted"/>
<gene>
    <name evidence="2" type="ORF">Tco_0702855</name>
</gene>
<dbReference type="Proteomes" id="UP001151760">
    <property type="component" value="Unassembled WGS sequence"/>
</dbReference>
<evidence type="ECO:0000313" key="3">
    <source>
        <dbReference type="Proteomes" id="UP001151760"/>
    </source>
</evidence>
<keyword evidence="3" id="KW-1185">Reference proteome</keyword>
<dbReference type="Pfam" id="PF13966">
    <property type="entry name" value="zf-RVT"/>
    <property type="match status" value="1"/>
</dbReference>
<reference evidence="2" key="2">
    <citation type="submission" date="2022-01" db="EMBL/GenBank/DDBJ databases">
        <authorList>
            <person name="Yamashiro T."/>
            <person name="Shiraishi A."/>
            <person name="Satake H."/>
            <person name="Nakayama K."/>
        </authorList>
    </citation>
    <scope>NUCLEOTIDE SEQUENCE</scope>
</reference>
<sequence length="309" mass="35776">MSSPLAQLISSRDIYGAGFQLSSKVNEIIVNGNWAWPEHWYSKFPDLAMLNVPILYPNAVDGIIWIDHDNNESGFSVAMVWDCIRPRGTEVNWYHLVWFSHQIPRHAIHLWLVIKRKLKTQDTLRQWDVWEHMRSMIGIPNMSSSLDLIVDFLIPLAKKQSARSVIAKLVFAASCYFIWQERNDRLFAKKKRSHDQVIDAIKSTIRLKLLTCKFKKTMVVQMLLQRDDSMHVIGEIAFGCSGEEDCQLRVVLFFPSPRFFPLGFSWEGFLKRQSQLVYYTPSVLLMARCGDSCSLKWFLPIGDLVSVFS</sequence>
<reference evidence="2" key="1">
    <citation type="journal article" date="2022" name="Int. J. Mol. Sci.">
        <title>Draft Genome of Tanacetum Coccineum: Genomic Comparison of Closely Related Tanacetum-Family Plants.</title>
        <authorList>
            <person name="Yamashiro T."/>
            <person name="Shiraishi A."/>
            <person name="Nakayama K."/>
            <person name="Satake H."/>
        </authorList>
    </citation>
    <scope>NUCLEOTIDE SEQUENCE</scope>
</reference>
<dbReference type="EMBL" id="BQNB010009903">
    <property type="protein sequence ID" value="GJS70014.1"/>
    <property type="molecule type" value="Genomic_DNA"/>
</dbReference>
<organism evidence="2 3">
    <name type="scientific">Tanacetum coccineum</name>
    <dbReference type="NCBI Taxonomy" id="301880"/>
    <lineage>
        <taxon>Eukaryota</taxon>
        <taxon>Viridiplantae</taxon>
        <taxon>Streptophyta</taxon>
        <taxon>Embryophyta</taxon>
        <taxon>Tracheophyta</taxon>
        <taxon>Spermatophyta</taxon>
        <taxon>Magnoliopsida</taxon>
        <taxon>eudicotyledons</taxon>
        <taxon>Gunneridae</taxon>
        <taxon>Pentapetalae</taxon>
        <taxon>asterids</taxon>
        <taxon>campanulids</taxon>
        <taxon>Asterales</taxon>
        <taxon>Asteraceae</taxon>
        <taxon>Asteroideae</taxon>
        <taxon>Anthemideae</taxon>
        <taxon>Anthemidinae</taxon>
        <taxon>Tanacetum</taxon>
    </lineage>
</organism>
<comment type="caution">
    <text evidence="2">The sequence shown here is derived from an EMBL/GenBank/DDBJ whole genome shotgun (WGS) entry which is preliminary data.</text>
</comment>
<dbReference type="InterPro" id="IPR026960">
    <property type="entry name" value="RVT-Znf"/>
</dbReference>
<name>A0ABQ4XX55_9ASTR</name>
<feature type="domain" description="Reverse transcriptase zinc-binding" evidence="1">
    <location>
        <begin position="75"/>
        <end position="129"/>
    </location>
</feature>
<accession>A0ABQ4XX55</accession>
<evidence type="ECO:0000313" key="2">
    <source>
        <dbReference type="EMBL" id="GJS70014.1"/>
    </source>
</evidence>